<dbReference type="EMBL" id="JAEPQZ010000020">
    <property type="protein sequence ID" value="KAG2171625.1"/>
    <property type="molecule type" value="Genomic_DNA"/>
</dbReference>
<dbReference type="GO" id="GO:0006325">
    <property type="term" value="P:chromatin organization"/>
    <property type="evidence" value="ECO:0007669"/>
    <property type="project" value="InterPro"/>
</dbReference>
<protein>
    <submittedName>
        <fullName evidence="1">Uncharacterized protein</fullName>
    </submittedName>
</protein>
<dbReference type="GO" id="GO:2000779">
    <property type="term" value="P:regulation of double-strand break repair"/>
    <property type="evidence" value="ECO:0007669"/>
    <property type="project" value="TreeGrafter"/>
</dbReference>
<dbReference type="GO" id="GO:0042393">
    <property type="term" value="F:histone binding"/>
    <property type="evidence" value="ECO:0007669"/>
    <property type="project" value="TreeGrafter"/>
</dbReference>
<proteinExistence type="predicted"/>
<accession>A0A8H7PDD3</accession>
<dbReference type="AlphaFoldDB" id="A0A8H7PDD3"/>
<name>A0A8H7PDD3_MORIS</name>
<sequence length="223" mass="25606">MAQEKVYSKRVRGDVSPLPTITRFGRVQKLPIKLRIQEKGVLQPTEIPNGRGICLRDLPGVKKRVENSPAKTQQALHQILFARSDIGARLIANILAFKGWEFTSNRAFRATLLRRTHSLIMEVCRIFSLPVHLTKDRLVERLLQFLECPNLNLESRGFKQTSILQYMQPLTSDVYPLQKRSRRVRTTSPKVKAESDQDVKVLWAVPVVSLEVLLARIKKRSMQ</sequence>
<gene>
    <name evidence="1" type="ORF">INT43_008351</name>
</gene>
<dbReference type="GO" id="GO:0003677">
    <property type="term" value="F:DNA binding"/>
    <property type="evidence" value="ECO:0007669"/>
    <property type="project" value="InterPro"/>
</dbReference>
<evidence type="ECO:0000313" key="2">
    <source>
        <dbReference type="Proteomes" id="UP000654370"/>
    </source>
</evidence>
<dbReference type="InterPro" id="IPR044198">
    <property type="entry name" value="DEK"/>
</dbReference>
<dbReference type="PANTHER" id="PTHR13468">
    <property type="entry name" value="DEK PROTEIN"/>
    <property type="match status" value="1"/>
</dbReference>
<comment type="caution">
    <text evidence="1">The sequence shown here is derived from an EMBL/GenBank/DDBJ whole genome shotgun (WGS) entry which is preliminary data.</text>
</comment>
<organism evidence="1 2">
    <name type="scientific">Mortierella isabellina</name>
    <name type="common">Filamentous fungus</name>
    <name type="synonym">Umbelopsis isabellina</name>
    <dbReference type="NCBI Taxonomy" id="91625"/>
    <lineage>
        <taxon>Eukaryota</taxon>
        <taxon>Fungi</taxon>
        <taxon>Fungi incertae sedis</taxon>
        <taxon>Mucoromycota</taxon>
        <taxon>Mucoromycotina</taxon>
        <taxon>Umbelopsidomycetes</taxon>
        <taxon>Umbelopsidales</taxon>
        <taxon>Umbelopsidaceae</taxon>
        <taxon>Umbelopsis</taxon>
    </lineage>
</organism>
<keyword evidence="2" id="KW-1185">Reference proteome</keyword>
<dbReference type="PANTHER" id="PTHR13468:SF1">
    <property type="entry name" value="PROTEIN DEK"/>
    <property type="match status" value="1"/>
</dbReference>
<dbReference type="GO" id="GO:0005634">
    <property type="term" value="C:nucleus"/>
    <property type="evidence" value="ECO:0007669"/>
    <property type="project" value="TreeGrafter"/>
</dbReference>
<reference evidence="1" key="1">
    <citation type="submission" date="2020-12" db="EMBL/GenBank/DDBJ databases">
        <title>Metabolic potential, ecology and presence of endohyphal bacteria is reflected in genomic diversity of Mucoromycotina.</title>
        <authorList>
            <person name="Muszewska A."/>
            <person name="Okrasinska A."/>
            <person name="Steczkiewicz K."/>
            <person name="Drgas O."/>
            <person name="Orlowska M."/>
            <person name="Perlinska-Lenart U."/>
            <person name="Aleksandrzak-Piekarczyk T."/>
            <person name="Szatraj K."/>
            <person name="Zielenkiewicz U."/>
            <person name="Pilsyk S."/>
            <person name="Malc E."/>
            <person name="Mieczkowski P."/>
            <person name="Kruszewska J.S."/>
            <person name="Biernat P."/>
            <person name="Pawlowska J."/>
        </authorList>
    </citation>
    <scope>NUCLEOTIDE SEQUENCE</scope>
    <source>
        <strain evidence="1">WA0000067209</strain>
    </source>
</reference>
<dbReference type="Proteomes" id="UP000654370">
    <property type="component" value="Unassembled WGS sequence"/>
</dbReference>
<evidence type="ECO:0000313" key="1">
    <source>
        <dbReference type="EMBL" id="KAG2171625.1"/>
    </source>
</evidence>